<sequence length="344" mass="36488">MTGGLGYTGSPGYDGLMKRVQRGRVADLATFCEGLAELPLVAEPGRRYEYSFSTDVLGRVCEVVSGDQRGAQAGGVGVCVCGYLGPPEDPSADPKASATVADRSTEFKDILDGKAYDVLTMDVGFLNVGDAEYGVSPQDSLGSFVHSRCYPVALAIGAWWKDYARFCQMLLDGGVGPGRRRVLSEATVRLLWRDALAPYARADGRVPGWNEPGPGRRYWDHVGWSLLGAHVTFSDGPREDWAGALPARGRACSWAAAAAPIGASTRAAGSSRCLSRRASGAAGKGMRTARTDGHGPRGNDAAPFARAAADGSSVLLPHEYGRYGRPGIREEEVAVRIPLHDWAA</sequence>
<reference evidence="2" key="1">
    <citation type="submission" date="2023-10" db="EMBL/GenBank/DDBJ databases">
        <authorList>
            <person name="Chen Y."/>
            <person name="Shah S."/>
            <person name="Dougan E. K."/>
            <person name="Thang M."/>
            <person name="Chan C."/>
        </authorList>
    </citation>
    <scope>NUCLEOTIDE SEQUENCE [LARGE SCALE GENOMIC DNA]</scope>
</reference>
<dbReference type="PANTHER" id="PTHR43283">
    <property type="entry name" value="BETA-LACTAMASE-RELATED"/>
    <property type="match status" value="1"/>
</dbReference>
<comment type="caution">
    <text evidence="2">The sequence shown here is derived from an EMBL/GenBank/DDBJ whole genome shotgun (WGS) entry which is preliminary data.</text>
</comment>
<dbReference type="Gene3D" id="3.40.710.10">
    <property type="entry name" value="DD-peptidase/beta-lactamase superfamily"/>
    <property type="match status" value="2"/>
</dbReference>
<dbReference type="EMBL" id="CAUYUJ010014504">
    <property type="protein sequence ID" value="CAK0842044.1"/>
    <property type="molecule type" value="Genomic_DNA"/>
</dbReference>
<dbReference type="InterPro" id="IPR050789">
    <property type="entry name" value="Diverse_Enzym_Activities"/>
</dbReference>
<accession>A0ABN9TBL8</accession>
<dbReference type="PANTHER" id="PTHR43283:SF3">
    <property type="entry name" value="BETA-LACTAMASE FAMILY PROTEIN (AFU_ORTHOLOGUE AFUA_5G07500)"/>
    <property type="match status" value="1"/>
</dbReference>
<evidence type="ECO:0000256" key="1">
    <source>
        <dbReference type="SAM" id="MobiDB-lite"/>
    </source>
</evidence>
<gene>
    <name evidence="2" type="ORF">PCOR1329_LOCUS37089</name>
</gene>
<evidence type="ECO:0000313" key="2">
    <source>
        <dbReference type="EMBL" id="CAK0842044.1"/>
    </source>
</evidence>
<feature type="region of interest" description="Disordered" evidence="1">
    <location>
        <begin position="279"/>
        <end position="303"/>
    </location>
</feature>
<dbReference type="Proteomes" id="UP001189429">
    <property type="component" value="Unassembled WGS sequence"/>
</dbReference>
<evidence type="ECO:0000313" key="3">
    <source>
        <dbReference type="Proteomes" id="UP001189429"/>
    </source>
</evidence>
<dbReference type="InterPro" id="IPR012338">
    <property type="entry name" value="Beta-lactam/transpept-like"/>
</dbReference>
<organism evidence="2 3">
    <name type="scientific">Prorocentrum cordatum</name>
    <dbReference type="NCBI Taxonomy" id="2364126"/>
    <lineage>
        <taxon>Eukaryota</taxon>
        <taxon>Sar</taxon>
        <taxon>Alveolata</taxon>
        <taxon>Dinophyceae</taxon>
        <taxon>Prorocentrales</taxon>
        <taxon>Prorocentraceae</taxon>
        <taxon>Prorocentrum</taxon>
    </lineage>
</organism>
<keyword evidence="3" id="KW-1185">Reference proteome</keyword>
<dbReference type="SUPFAM" id="SSF56601">
    <property type="entry name" value="beta-lactamase/transpeptidase-like"/>
    <property type="match status" value="1"/>
</dbReference>
<proteinExistence type="predicted"/>
<protein>
    <submittedName>
        <fullName evidence="2">Uncharacterized protein</fullName>
    </submittedName>
</protein>
<name>A0ABN9TBL8_9DINO</name>